<dbReference type="RefSeq" id="WP_209144605.1">
    <property type="nucleotide sequence ID" value="NZ_JAGHKO010000024.1"/>
</dbReference>
<name>A0ABS3Z4Y4_9BACT</name>
<reference evidence="3 4" key="1">
    <citation type="submission" date="2021-03" db="EMBL/GenBank/DDBJ databases">
        <title>Assistant Professor.</title>
        <authorList>
            <person name="Huq M.A."/>
        </authorList>
    </citation>
    <scope>NUCLEOTIDE SEQUENCE [LARGE SCALE GENOMIC DNA]</scope>
    <source>
        <strain evidence="3 4">MAH-29</strain>
    </source>
</reference>
<accession>A0ABS3Z4Y4</accession>
<keyword evidence="1" id="KW-0175">Coiled coil</keyword>
<dbReference type="PROSITE" id="PS51257">
    <property type="entry name" value="PROKAR_LIPOPROTEIN"/>
    <property type="match status" value="1"/>
</dbReference>
<feature type="signal peptide" evidence="2">
    <location>
        <begin position="1"/>
        <end position="32"/>
    </location>
</feature>
<keyword evidence="4" id="KW-1185">Reference proteome</keyword>
<protein>
    <submittedName>
        <fullName evidence="3">Uncharacterized protein</fullName>
    </submittedName>
</protein>
<evidence type="ECO:0000256" key="2">
    <source>
        <dbReference type="SAM" id="SignalP"/>
    </source>
</evidence>
<dbReference type="Proteomes" id="UP000677244">
    <property type="component" value="Unassembled WGS sequence"/>
</dbReference>
<evidence type="ECO:0000313" key="3">
    <source>
        <dbReference type="EMBL" id="MBO9205230.1"/>
    </source>
</evidence>
<keyword evidence="2" id="KW-0732">Signal</keyword>
<sequence>MKVFAWLRPDLIVCYRSMLIACLLAISAGCYAQSGAEHPVKRRGDTLIFLNKGTCKGSYASLQDIGDFQEGAATTDKKLSPLQPVPHTPFLKIHGNVQYDFLYRSFIDTPFSQNDFQQHTIQTFLDITVKDKYPLKLNLSNRISNSFYFKNFMDVNLRFDRNEFLKKAKQELLNKIASRYYQKPDLAAAEAALKEAKDRYTQLSGLVNDRDEWARLMKEKEILYYKELAAAKRKSDTSSKDVNWPDLDKSRLYKLANGKVDSLADKVDSSYFKKFEQRKKELDSLQQRVQALQAKTDSVKNSIQKDVEGVRRKIYKAATIADLNNIESENEVASRKKEGLEKFLGNIKSIGIGRSVINYSELTAWNVSLTGFNLEYNDGIYAALAVGKIDYGFRDFMGKNTRRNGQNFLMGRIGVGDVDRKAVILSAFAGKRYNYGSIVADTANNFTNVVGYAIEGILKKDENTGISVELAKTTIPVSGSLRNNGGMKSLFQFAENANVGVSIKGQTLLPKTDTRISGFYRKTGAQFQSFSLYTINTSQTAWLFGVDQSFFNNKIGVVAALRRNDFSNPFAEKTFKSSTVFKSIQLNVRIPRWPSLSVGYNPGTQLYVIDKERIRENAYCILNASLVHNYKAGNIRMLSSLLYNKYFSKGTDSGFIAYKGINYMASQTLFLSKLQLQGMYMYADQEQMQYYTLDANADYALFNFLKVGAGIKYNKIMGGTTCIGNRAQVGVEVKKLGSLQLHYEKSYLPTIWQTLYPVETGRVSWFKYF</sequence>
<gene>
    <name evidence="3" type="ORF">J7I42_33390</name>
</gene>
<organism evidence="3 4">
    <name type="scientific">Niastella soli</name>
    <dbReference type="NCBI Taxonomy" id="2821487"/>
    <lineage>
        <taxon>Bacteria</taxon>
        <taxon>Pseudomonadati</taxon>
        <taxon>Bacteroidota</taxon>
        <taxon>Chitinophagia</taxon>
        <taxon>Chitinophagales</taxon>
        <taxon>Chitinophagaceae</taxon>
        <taxon>Niastella</taxon>
    </lineage>
</organism>
<proteinExistence type="predicted"/>
<dbReference type="EMBL" id="JAGHKO010000024">
    <property type="protein sequence ID" value="MBO9205230.1"/>
    <property type="molecule type" value="Genomic_DNA"/>
</dbReference>
<evidence type="ECO:0000256" key="1">
    <source>
        <dbReference type="SAM" id="Coils"/>
    </source>
</evidence>
<comment type="caution">
    <text evidence="3">The sequence shown here is derived from an EMBL/GenBank/DDBJ whole genome shotgun (WGS) entry which is preliminary data.</text>
</comment>
<feature type="coiled-coil region" evidence="1">
    <location>
        <begin position="275"/>
        <end position="343"/>
    </location>
</feature>
<evidence type="ECO:0000313" key="4">
    <source>
        <dbReference type="Proteomes" id="UP000677244"/>
    </source>
</evidence>
<feature type="chain" id="PRO_5047487168" evidence="2">
    <location>
        <begin position="33"/>
        <end position="769"/>
    </location>
</feature>